<feature type="region of interest" description="Disordered" evidence="1">
    <location>
        <begin position="1"/>
        <end position="21"/>
    </location>
</feature>
<evidence type="ECO:0000313" key="2">
    <source>
        <dbReference type="EMBL" id="RHG68773.1"/>
    </source>
</evidence>
<dbReference type="EMBL" id="QRIN01000005">
    <property type="protein sequence ID" value="RHG68773.1"/>
    <property type="molecule type" value="Genomic_DNA"/>
</dbReference>
<reference evidence="2 3" key="1">
    <citation type="submission" date="2018-08" db="EMBL/GenBank/DDBJ databases">
        <title>A genome reference for cultivated species of the human gut microbiota.</title>
        <authorList>
            <person name="Zou Y."/>
            <person name="Xue W."/>
            <person name="Luo G."/>
        </authorList>
    </citation>
    <scope>NUCLEOTIDE SEQUENCE [LARGE SCALE GENOMIC DNA]</scope>
    <source>
        <strain evidence="2 3">AM22-1</strain>
    </source>
</reference>
<sequence length="111" mass="12531">MKERVKGSHNDRPNNNTAKVGNSKDITKVLAYFRYKAATTLDAALDLGMLRNSITWYVRDLEAMGLLQAICKRPDATTGYKANYYSANPSLWVRKPQQLSLFTLKEMEGSV</sequence>
<protein>
    <submittedName>
        <fullName evidence="2">Uncharacterized protein</fullName>
    </submittedName>
</protein>
<feature type="compositionally biased region" description="Basic and acidic residues" evidence="1">
    <location>
        <begin position="1"/>
        <end position="12"/>
    </location>
</feature>
<dbReference type="AlphaFoldDB" id="A0A414TXX5"/>
<evidence type="ECO:0000313" key="3">
    <source>
        <dbReference type="Proteomes" id="UP000286501"/>
    </source>
</evidence>
<proteinExistence type="predicted"/>
<organism evidence="2 3">
    <name type="scientific">Segatella copri</name>
    <dbReference type="NCBI Taxonomy" id="165179"/>
    <lineage>
        <taxon>Bacteria</taxon>
        <taxon>Pseudomonadati</taxon>
        <taxon>Bacteroidota</taxon>
        <taxon>Bacteroidia</taxon>
        <taxon>Bacteroidales</taxon>
        <taxon>Prevotellaceae</taxon>
        <taxon>Segatella</taxon>
    </lineage>
</organism>
<comment type="caution">
    <text evidence="2">The sequence shown here is derived from an EMBL/GenBank/DDBJ whole genome shotgun (WGS) entry which is preliminary data.</text>
</comment>
<gene>
    <name evidence="2" type="ORF">DW250_01880</name>
</gene>
<accession>A0A414TXX5</accession>
<evidence type="ECO:0000256" key="1">
    <source>
        <dbReference type="SAM" id="MobiDB-lite"/>
    </source>
</evidence>
<name>A0A414TXX5_9BACT</name>
<dbReference type="Proteomes" id="UP000286501">
    <property type="component" value="Unassembled WGS sequence"/>
</dbReference>
<dbReference type="RefSeq" id="WP_118200164.1">
    <property type="nucleotide sequence ID" value="NZ_QRIF01000007.1"/>
</dbReference>